<dbReference type="SUPFAM" id="SSF88723">
    <property type="entry name" value="PIN domain-like"/>
    <property type="match status" value="1"/>
</dbReference>
<gene>
    <name evidence="2" type="ORF">EWV81_19170</name>
</gene>
<organism evidence="2 3">
    <name type="scientific">Microcystis aeruginosa Ma_SC_T_19800800_S464</name>
    <dbReference type="NCBI Taxonomy" id="2486257"/>
    <lineage>
        <taxon>Bacteria</taxon>
        <taxon>Bacillati</taxon>
        <taxon>Cyanobacteriota</taxon>
        <taxon>Cyanophyceae</taxon>
        <taxon>Oscillatoriophycideae</taxon>
        <taxon>Chroococcales</taxon>
        <taxon>Microcystaceae</taxon>
        <taxon>Microcystis</taxon>
    </lineage>
</organism>
<feature type="domain" description="PIN" evidence="1">
    <location>
        <begin position="5"/>
        <end position="125"/>
    </location>
</feature>
<evidence type="ECO:0000313" key="2">
    <source>
        <dbReference type="EMBL" id="TRU21939.1"/>
    </source>
</evidence>
<evidence type="ECO:0000313" key="3">
    <source>
        <dbReference type="Proteomes" id="UP000319313"/>
    </source>
</evidence>
<dbReference type="InterPro" id="IPR002716">
    <property type="entry name" value="PIN_dom"/>
</dbReference>
<dbReference type="AlphaFoldDB" id="A0A552DI82"/>
<name>A0A552DI82_MICAE</name>
<dbReference type="EMBL" id="SFBL01000182">
    <property type="protein sequence ID" value="TRU21939.1"/>
    <property type="molecule type" value="Genomic_DNA"/>
</dbReference>
<dbReference type="Gene3D" id="3.40.50.1010">
    <property type="entry name" value="5'-nuclease"/>
    <property type="match status" value="1"/>
</dbReference>
<protein>
    <submittedName>
        <fullName evidence="2">PIN domain-containing protein</fullName>
    </submittedName>
</protein>
<dbReference type="InterPro" id="IPR029060">
    <property type="entry name" value="PIN-like_dom_sf"/>
</dbReference>
<dbReference type="Proteomes" id="UP000319313">
    <property type="component" value="Unassembled WGS sequence"/>
</dbReference>
<sequence>MKSNILLDTGPLVAIVNRREAFHQWVTQTTTNFSSPFFTCEAVITEACFLLQNIYGGEDAIMGLVKSKKIIIPFQFSEEVDAIRDLMQRYQSVPMSFADACLVRMSELIAESSVLTLDSDFYVYRKNRKEMIDLIIPD</sequence>
<comment type="caution">
    <text evidence="2">The sequence shown here is derived from an EMBL/GenBank/DDBJ whole genome shotgun (WGS) entry which is preliminary data.</text>
</comment>
<accession>A0A552DI82</accession>
<dbReference type="Pfam" id="PF01850">
    <property type="entry name" value="PIN"/>
    <property type="match status" value="1"/>
</dbReference>
<proteinExistence type="predicted"/>
<evidence type="ECO:0000259" key="1">
    <source>
        <dbReference type="Pfam" id="PF01850"/>
    </source>
</evidence>
<reference evidence="2 3" key="1">
    <citation type="submission" date="2019-01" db="EMBL/GenBank/DDBJ databases">
        <title>Coherence of Microcystis species and biogeography revealed through population genomics.</title>
        <authorList>
            <person name="Perez-Carrascal O.M."/>
            <person name="Terrat Y."/>
            <person name="Giani A."/>
            <person name="Fortin N."/>
            <person name="Tromas N."/>
            <person name="Shapiro B.J."/>
        </authorList>
    </citation>
    <scope>NUCLEOTIDE SEQUENCE [LARGE SCALE GENOMIC DNA]</scope>
    <source>
        <strain evidence="2">Ma_SC_T_19800800_S464</strain>
    </source>
</reference>